<evidence type="ECO:0000256" key="1">
    <source>
        <dbReference type="ARBA" id="ARBA00010333"/>
    </source>
</evidence>
<reference evidence="4 5" key="1">
    <citation type="submission" date="2016-10" db="EMBL/GenBank/DDBJ databases">
        <title>Comparative genome analysis of multiple Pseudomonas spp. focuses on biocontrol and plant growth promoting traits.</title>
        <authorList>
            <person name="Tao X.-Y."/>
            <person name="Taylor C.G."/>
        </authorList>
    </citation>
    <scope>NUCLEOTIDE SEQUENCE [LARGE SCALE GENOMIC DNA]</scope>
    <source>
        <strain evidence="4 5">38D7</strain>
    </source>
</reference>
<dbReference type="SMART" id="SM00062">
    <property type="entry name" value="PBPb"/>
    <property type="match status" value="1"/>
</dbReference>
<feature type="domain" description="Solute-binding protein family 3/N-terminal" evidence="3">
    <location>
        <begin position="24"/>
        <end position="246"/>
    </location>
</feature>
<protein>
    <submittedName>
        <fullName evidence="4">Amino acid ABC transporter substrate-binding protein</fullName>
    </submittedName>
</protein>
<dbReference type="PANTHER" id="PTHR35936:SF25">
    <property type="entry name" value="ABC TRANSPORTER SUBSTRATE-BINDING PROTEIN"/>
    <property type="match status" value="1"/>
</dbReference>
<evidence type="ECO:0000256" key="2">
    <source>
        <dbReference type="ARBA" id="ARBA00022729"/>
    </source>
</evidence>
<gene>
    <name evidence="4" type="ORF">BK660_18800</name>
</gene>
<evidence type="ECO:0000313" key="4">
    <source>
        <dbReference type="EMBL" id="RON18930.1"/>
    </source>
</evidence>
<comment type="similarity">
    <text evidence="1">Belongs to the bacterial solute-binding protein 3 family.</text>
</comment>
<dbReference type="SUPFAM" id="SSF53850">
    <property type="entry name" value="Periplasmic binding protein-like II"/>
    <property type="match status" value="1"/>
</dbReference>
<accession>A0A423I0G5</accession>
<dbReference type="Proteomes" id="UP000285636">
    <property type="component" value="Unassembled WGS sequence"/>
</dbReference>
<dbReference type="Pfam" id="PF00497">
    <property type="entry name" value="SBP_bac_3"/>
    <property type="match status" value="1"/>
</dbReference>
<dbReference type="AlphaFoldDB" id="A0A423I0G5"/>
<sequence length="275" mass="30800">MPLISQFLTVLLFTCLSFAARGEKLRIVTEPWAPYVYEEDGKALGLDYETTAIVFKRLGIEVDWQFLPWKRCLSMLETGQADGALDIFHSDERDATLLYPGEPLSEVEFVMFYANERPHPFRTLDDLKGLTIGTSPGYLYSKDFSDSTLFTREPAPTHEANFGKLVRGRIDLLITDRRVGQHLLDELGIRGSITENPTVISHQSQFLAVRKNAGMDLLVQRFGAELKRFKREPAYAELSARYGADPSADVRSDVKAATATSATVKTVEQQESGAQ</sequence>
<organism evidence="4 5">
    <name type="scientific">Pseudomonas brassicacearum</name>
    <dbReference type="NCBI Taxonomy" id="930166"/>
    <lineage>
        <taxon>Bacteria</taxon>
        <taxon>Pseudomonadati</taxon>
        <taxon>Pseudomonadota</taxon>
        <taxon>Gammaproteobacteria</taxon>
        <taxon>Pseudomonadales</taxon>
        <taxon>Pseudomonadaceae</taxon>
        <taxon>Pseudomonas</taxon>
    </lineage>
</organism>
<dbReference type="Gene3D" id="3.40.190.10">
    <property type="entry name" value="Periplasmic binding protein-like II"/>
    <property type="match status" value="2"/>
</dbReference>
<dbReference type="InterPro" id="IPR001638">
    <property type="entry name" value="Solute-binding_3/MltF_N"/>
</dbReference>
<dbReference type="PANTHER" id="PTHR35936">
    <property type="entry name" value="MEMBRANE-BOUND LYTIC MUREIN TRANSGLYCOSYLASE F"/>
    <property type="match status" value="1"/>
</dbReference>
<evidence type="ECO:0000313" key="5">
    <source>
        <dbReference type="Proteomes" id="UP000285636"/>
    </source>
</evidence>
<comment type="caution">
    <text evidence="4">The sequence shown here is derived from an EMBL/GenBank/DDBJ whole genome shotgun (WGS) entry which is preliminary data.</text>
</comment>
<proteinExistence type="inferred from homology"/>
<dbReference type="RefSeq" id="WP_123434697.1">
    <property type="nucleotide sequence ID" value="NZ_MOBK01000007.1"/>
</dbReference>
<name>A0A423I0G5_9PSED</name>
<evidence type="ECO:0000259" key="3">
    <source>
        <dbReference type="SMART" id="SM00062"/>
    </source>
</evidence>
<dbReference type="EMBL" id="MOBK01000007">
    <property type="protein sequence ID" value="RON18930.1"/>
    <property type="molecule type" value="Genomic_DNA"/>
</dbReference>
<keyword evidence="2" id="KW-0732">Signal</keyword>